<protein>
    <submittedName>
        <fullName evidence="1">Uncharacterized protein</fullName>
    </submittedName>
</protein>
<reference evidence="1 2" key="1">
    <citation type="journal article" date="2015" name="Genome Biol.">
        <title>Comparative genomics of Steinernema reveals deeply conserved gene regulatory networks.</title>
        <authorList>
            <person name="Dillman A.R."/>
            <person name="Macchietto M."/>
            <person name="Porter C.F."/>
            <person name="Rogers A."/>
            <person name="Williams B."/>
            <person name="Antoshechkin I."/>
            <person name="Lee M.M."/>
            <person name="Goodwin Z."/>
            <person name="Lu X."/>
            <person name="Lewis E.E."/>
            <person name="Goodrich-Blair H."/>
            <person name="Stock S.P."/>
            <person name="Adams B.J."/>
            <person name="Sternberg P.W."/>
            <person name="Mortazavi A."/>
        </authorList>
    </citation>
    <scope>NUCLEOTIDE SEQUENCE [LARGE SCALE GENOMIC DNA]</scope>
    <source>
        <strain evidence="1 2">ALL</strain>
    </source>
</reference>
<proteinExistence type="predicted"/>
<keyword evidence="2" id="KW-1185">Reference proteome</keyword>
<sequence>MSTAVDHPGRPSDLSNSATNYDSLEELGIVEHPAFECFDDSHGLSETESEHKDPGISNPFSTFSYRTRSALLDYDTIQEQWKAFLTLCAPLYQSSIPHLCTPFVDYSTLDELTIGIAIRSFDEVNVLKAAFPEIYAVWDPIKEDWLIFYPTEETTKLSRDLLYHEFFKIVKDLKEATLKEIKDEMSKRHGIRGLFKCAESDELEILRKTRNWTKNCSLVENVIRCDFEKNELLQNSCGLEEDEEANEKGMPPQAASTQADLNVDDKIGIQFIDDFIEFVEESGVSVMILEVQDVITRHKRANEPRVFYTYGEAIKSTLMLAAHSNGKLDMVEKNDVSFIQLKQSKDTPKQAFFELIYDPNIYLLHKEIFDPDELDLSLSIKDGY</sequence>
<reference evidence="1 2" key="2">
    <citation type="journal article" date="2019" name="G3 (Bethesda)">
        <title>Hybrid Assembly of the Genome of the Entomopathogenic Nematode Steinernema carpocapsae Identifies the X-Chromosome.</title>
        <authorList>
            <person name="Serra L."/>
            <person name="Macchietto M."/>
            <person name="Macias-Munoz A."/>
            <person name="McGill C.J."/>
            <person name="Rodriguez I.M."/>
            <person name="Rodriguez B."/>
            <person name="Murad R."/>
            <person name="Mortazavi A."/>
        </authorList>
    </citation>
    <scope>NUCLEOTIDE SEQUENCE [LARGE SCALE GENOMIC DNA]</scope>
    <source>
        <strain evidence="1 2">ALL</strain>
    </source>
</reference>
<comment type="caution">
    <text evidence="1">The sequence shown here is derived from an EMBL/GenBank/DDBJ whole genome shotgun (WGS) entry which is preliminary data.</text>
</comment>
<accession>A0A4U5LUL5</accession>
<organism evidence="1 2">
    <name type="scientific">Steinernema carpocapsae</name>
    <name type="common">Entomopathogenic nematode</name>
    <dbReference type="NCBI Taxonomy" id="34508"/>
    <lineage>
        <taxon>Eukaryota</taxon>
        <taxon>Metazoa</taxon>
        <taxon>Ecdysozoa</taxon>
        <taxon>Nematoda</taxon>
        <taxon>Chromadorea</taxon>
        <taxon>Rhabditida</taxon>
        <taxon>Tylenchina</taxon>
        <taxon>Panagrolaimomorpha</taxon>
        <taxon>Strongyloidoidea</taxon>
        <taxon>Steinernematidae</taxon>
        <taxon>Steinernema</taxon>
    </lineage>
</organism>
<evidence type="ECO:0000313" key="1">
    <source>
        <dbReference type="EMBL" id="TKR59808.1"/>
    </source>
</evidence>
<dbReference type="EMBL" id="AZBU02000012">
    <property type="protein sequence ID" value="TKR59808.1"/>
    <property type="molecule type" value="Genomic_DNA"/>
</dbReference>
<name>A0A4U5LUL5_STECR</name>
<evidence type="ECO:0000313" key="2">
    <source>
        <dbReference type="Proteomes" id="UP000298663"/>
    </source>
</evidence>
<dbReference type="AlphaFoldDB" id="A0A4U5LUL5"/>
<dbReference type="Proteomes" id="UP000298663">
    <property type="component" value="Unassembled WGS sequence"/>
</dbReference>
<gene>
    <name evidence="1" type="ORF">L596_029425</name>
</gene>